<sequence length="683" mass="72953">MLVTVAERVIYGLWVPPSVAALPSDVAPQRPGGGVASVATVETPRSAVVRELSGSTAAAQGGGSAAPSAAQDGGAEASPAVAGCLAVGASSEVARVRPLYLRADAHLGSERTVLATPVLGTPLDELQSRVVPGRRPQLAPALKLALHISLVIALHASFCIGLARGGASALPVWACNKDYCDGTEAPAGQPICTRSRAGLGFYLLCCLYLLLSALQLKHGMPLIPTEHPLTGSAGLSRYYLHLAAMSFPFLWEMRTSLDWTVARTSLSLFEWLKLEDIYAGLVSVRATMAFKLRSPRGAQRTVETKLGTGALFVAAVLLLILGPMFVFSSANPISEANLVRSAQVRLTLRTPTGLFPLGATTRFNNDIELPLPLTSPVLSADCSGDKLQDRKSEKDCGYAYLLPLDANVDYQRVSFAEASDLVWGINPTALAELKAAVESSSAGVSLEAAVEWTRRLPVGGTTSVSLSRSVVLNSKQRREMAVALNASEPGARGRAVDVEIQVGGLFPKFVRLPAVAEQPARAIGDSVQMAWHTMQQLSVVLHSTNSSEYRDSQQWWALQQAKDDESPFGARKGRGLQVIVVADRLAGGTAGSHFFAGGVVAFYSVVVFGIARLVRSVLGGTRYQLVYDEMPHTRDVFDLCEAVAIARREGSLLREAQLYETILLLYRSPETLLQLTGRTLKRD</sequence>
<dbReference type="AlphaFoldDB" id="A0A7S3WEJ8"/>
<dbReference type="GO" id="GO:0008381">
    <property type="term" value="F:mechanosensitive monoatomic ion channel activity"/>
    <property type="evidence" value="ECO:0007669"/>
    <property type="project" value="InterPro"/>
</dbReference>
<accession>A0A7S3WEJ8</accession>
<feature type="compositionally biased region" description="Low complexity" evidence="1">
    <location>
        <begin position="53"/>
        <end position="72"/>
    </location>
</feature>
<dbReference type="EMBL" id="HBIR01025837">
    <property type="protein sequence ID" value="CAE0553263.1"/>
    <property type="molecule type" value="Transcribed_RNA"/>
</dbReference>
<gene>
    <name evidence="5" type="ORF">EHUX00137_LOCUS19893</name>
</gene>
<dbReference type="GO" id="GO:0042391">
    <property type="term" value="P:regulation of membrane potential"/>
    <property type="evidence" value="ECO:0007669"/>
    <property type="project" value="TreeGrafter"/>
</dbReference>
<dbReference type="GO" id="GO:0005261">
    <property type="term" value="F:monoatomic cation channel activity"/>
    <property type="evidence" value="ECO:0007669"/>
    <property type="project" value="TreeGrafter"/>
</dbReference>
<feature type="region of interest" description="Disordered" evidence="1">
    <location>
        <begin position="52"/>
        <end position="72"/>
    </location>
</feature>
<protein>
    <recommendedName>
        <fullName evidence="6">Piezo non-specific cation channel R-Ras-binding domain-containing protein</fullName>
    </recommendedName>
</protein>
<evidence type="ECO:0008006" key="6">
    <source>
        <dbReference type="Google" id="ProtNLM"/>
    </source>
</evidence>
<feature type="transmembrane region" description="Helical" evidence="2">
    <location>
        <begin position="594"/>
        <end position="614"/>
    </location>
</feature>
<keyword evidence="2" id="KW-0472">Membrane</keyword>
<dbReference type="InterPro" id="IPR056770">
    <property type="entry name" value="Piezo_THU9_anchor"/>
</dbReference>
<dbReference type="GO" id="GO:0050982">
    <property type="term" value="P:detection of mechanical stimulus"/>
    <property type="evidence" value="ECO:0007669"/>
    <property type="project" value="TreeGrafter"/>
</dbReference>
<dbReference type="GO" id="GO:0071260">
    <property type="term" value="P:cellular response to mechanical stimulus"/>
    <property type="evidence" value="ECO:0007669"/>
    <property type="project" value="TreeGrafter"/>
</dbReference>
<keyword evidence="2" id="KW-1133">Transmembrane helix</keyword>
<dbReference type="InterPro" id="IPR031334">
    <property type="entry name" value="Piezo_cap_dom"/>
</dbReference>
<name>A0A7S3WEJ8_EMIHU</name>
<evidence type="ECO:0000259" key="3">
    <source>
        <dbReference type="Pfam" id="PF12166"/>
    </source>
</evidence>
<dbReference type="Pfam" id="PF24874">
    <property type="entry name" value="Piezo_THU9_anchor"/>
    <property type="match status" value="1"/>
</dbReference>
<reference evidence="5" key="1">
    <citation type="submission" date="2021-01" db="EMBL/GenBank/DDBJ databases">
        <authorList>
            <person name="Corre E."/>
            <person name="Pelletier E."/>
            <person name="Niang G."/>
            <person name="Scheremetjew M."/>
            <person name="Finn R."/>
            <person name="Kale V."/>
            <person name="Holt S."/>
            <person name="Cochrane G."/>
            <person name="Meng A."/>
            <person name="Brown T."/>
            <person name="Cohen L."/>
        </authorList>
    </citation>
    <scope>NUCLEOTIDE SEQUENCE</scope>
    <source>
        <strain evidence="5">379</strain>
    </source>
</reference>
<evidence type="ECO:0000256" key="1">
    <source>
        <dbReference type="SAM" id="MobiDB-lite"/>
    </source>
</evidence>
<evidence type="ECO:0000313" key="5">
    <source>
        <dbReference type="EMBL" id="CAE0553263.1"/>
    </source>
</evidence>
<organism evidence="5">
    <name type="scientific">Emiliania huxleyi</name>
    <name type="common">Coccolithophore</name>
    <name type="synonym">Pontosphaera huxleyi</name>
    <dbReference type="NCBI Taxonomy" id="2903"/>
    <lineage>
        <taxon>Eukaryota</taxon>
        <taxon>Haptista</taxon>
        <taxon>Haptophyta</taxon>
        <taxon>Prymnesiophyceae</taxon>
        <taxon>Isochrysidales</taxon>
        <taxon>Noelaerhabdaceae</taxon>
        <taxon>Emiliania</taxon>
    </lineage>
</organism>
<feature type="domain" description="Piezo THU9 and anchor" evidence="4">
    <location>
        <begin position="195"/>
        <end position="328"/>
    </location>
</feature>
<evidence type="ECO:0000259" key="4">
    <source>
        <dbReference type="Pfam" id="PF24874"/>
    </source>
</evidence>
<feature type="transmembrane region" description="Helical" evidence="2">
    <location>
        <begin position="199"/>
        <end position="217"/>
    </location>
</feature>
<proteinExistence type="predicted"/>
<dbReference type="InterPro" id="IPR027272">
    <property type="entry name" value="Piezo"/>
</dbReference>
<dbReference type="Pfam" id="PF12166">
    <property type="entry name" value="Piezo_cap"/>
    <property type="match status" value="1"/>
</dbReference>
<dbReference type="GO" id="GO:0016020">
    <property type="term" value="C:membrane"/>
    <property type="evidence" value="ECO:0007669"/>
    <property type="project" value="InterPro"/>
</dbReference>
<evidence type="ECO:0000256" key="2">
    <source>
        <dbReference type="SAM" id="Phobius"/>
    </source>
</evidence>
<feature type="transmembrane region" description="Helical" evidence="2">
    <location>
        <begin position="238"/>
        <end position="257"/>
    </location>
</feature>
<feature type="transmembrane region" description="Helical" evidence="2">
    <location>
        <begin position="306"/>
        <end position="327"/>
    </location>
</feature>
<dbReference type="PANTHER" id="PTHR13167">
    <property type="entry name" value="PIEZO-TYPE MECHANOSENSITIVE ION CHANNEL COMPONENT"/>
    <property type="match status" value="1"/>
</dbReference>
<dbReference type="PANTHER" id="PTHR13167:SF25">
    <property type="entry name" value="PIEZO-TYPE MECHANOSENSITIVE ION CHANNEL COMPONENT"/>
    <property type="match status" value="1"/>
</dbReference>
<feature type="domain" description="Piezo non-specific cation channel cap" evidence="3">
    <location>
        <begin position="402"/>
        <end position="677"/>
    </location>
</feature>
<keyword evidence="2" id="KW-0812">Transmembrane</keyword>